<organism evidence="2 3">
    <name type="scientific">Asticcacaulis biprosthecium C19</name>
    <dbReference type="NCBI Taxonomy" id="715226"/>
    <lineage>
        <taxon>Bacteria</taxon>
        <taxon>Pseudomonadati</taxon>
        <taxon>Pseudomonadota</taxon>
        <taxon>Alphaproteobacteria</taxon>
        <taxon>Caulobacterales</taxon>
        <taxon>Caulobacteraceae</taxon>
        <taxon>Asticcacaulis</taxon>
    </lineage>
</organism>
<feature type="signal peptide" evidence="1">
    <location>
        <begin position="1"/>
        <end position="21"/>
    </location>
</feature>
<dbReference type="EMBL" id="GL883077">
    <property type="protein sequence ID" value="EGF92861.1"/>
    <property type="molecule type" value="Genomic_DNA"/>
</dbReference>
<evidence type="ECO:0000313" key="3">
    <source>
        <dbReference type="Proteomes" id="UP000006512"/>
    </source>
</evidence>
<feature type="chain" id="PRO_5003314121" evidence="1">
    <location>
        <begin position="22"/>
        <end position="207"/>
    </location>
</feature>
<accession>F4QHZ4</accession>
<proteinExistence type="predicted"/>
<reference evidence="3" key="1">
    <citation type="submission" date="2011-03" db="EMBL/GenBank/DDBJ databases">
        <title>Draft genome sequence of Brevundimonas diminuta.</title>
        <authorList>
            <person name="Brown P.J.B."/>
            <person name="Buechlein A."/>
            <person name="Hemmerich C."/>
            <person name="Brun Y.V."/>
        </authorList>
    </citation>
    <scope>NUCLEOTIDE SEQUENCE [LARGE SCALE GENOMIC DNA]</scope>
    <source>
        <strain evidence="3">C19</strain>
    </source>
</reference>
<dbReference type="Proteomes" id="UP000006512">
    <property type="component" value="Unassembled WGS sequence"/>
</dbReference>
<dbReference type="STRING" id="715226.ABI_12990"/>
<evidence type="ECO:0000313" key="2">
    <source>
        <dbReference type="EMBL" id="EGF92861.1"/>
    </source>
</evidence>
<name>F4QHZ4_9CAUL</name>
<protein>
    <submittedName>
        <fullName evidence="2">Uncharacterized protein</fullName>
    </submittedName>
</protein>
<keyword evidence="3" id="KW-1185">Reference proteome</keyword>
<dbReference type="AlphaFoldDB" id="F4QHZ4"/>
<dbReference type="HOGENOM" id="CLU_1340979_0_0_5"/>
<gene>
    <name evidence="2" type="ORF">ABI_12990</name>
</gene>
<keyword evidence="1" id="KW-0732">Signal</keyword>
<sequence>MGAIALCAAASLMCAAMLGLASSQKQKGQRDLVQLQQREAINTAVLRFAGQIARAQGEATLAGQEEVAVPGGHVTVQLRAEFEGRKWPMTAIGDVEDMHLTAHTVLTRAQLSGLATGVWPKNDCVRTLFSTYGHNDPKQDFPTGVSVITLSGGHDGQVWRIRAVSGGRVQERLVRFLGDPDRLFAVVSQEDYALGEMPTCAQLTSQP</sequence>
<evidence type="ECO:0000256" key="1">
    <source>
        <dbReference type="SAM" id="SignalP"/>
    </source>
</evidence>